<feature type="compositionally biased region" description="Basic residues" evidence="1">
    <location>
        <begin position="137"/>
        <end position="147"/>
    </location>
</feature>
<sequence length="201" mass="22004">MSNASAAAGCREFVCLETVVDCQAVTRQDTTVAPTSRCKLQTERLGLLVRAGSGLDGDVNANSISPVQQVPAEDSTDPNYQTLTQPCGRLFLDSHAHAMAIIRAPGVLRNAVRLPQFEGFKPWPIRTSSTTAAPPRTHSRPRGRFTHPGHLSRQQRRALVHFSSASCHPVSRRPLSPTLPAPRFPRPLFSFLSFPVPPHRT</sequence>
<evidence type="ECO:0000256" key="1">
    <source>
        <dbReference type="SAM" id="MobiDB-lite"/>
    </source>
</evidence>
<evidence type="ECO:0000313" key="3">
    <source>
        <dbReference type="Proteomes" id="UP001239445"/>
    </source>
</evidence>
<evidence type="ECO:0000313" key="2">
    <source>
        <dbReference type="EMBL" id="KAK1757513.1"/>
    </source>
</evidence>
<keyword evidence="3" id="KW-1185">Reference proteome</keyword>
<comment type="caution">
    <text evidence="2">The sequence shown here is derived from an EMBL/GenBank/DDBJ whole genome shotgun (WGS) entry which is preliminary data.</text>
</comment>
<protein>
    <submittedName>
        <fullName evidence="2">Uncharacterized protein</fullName>
    </submittedName>
</protein>
<proteinExistence type="predicted"/>
<dbReference type="AlphaFoldDB" id="A0AAJ0FBN2"/>
<gene>
    <name evidence="2" type="ORF">QBC47DRAFT_158150</name>
</gene>
<feature type="region of interest" description="Disordered" evidence="1">
    <location>
        <begin position="125"/>
        <end position="154"/>
    </location>
</feature>
<dbReference type="Proteomes" id="UP001239445">
    <property type="component" value="Unassembled WGS sequence"/>
</dbReference>
<accession>A0AAJ0FBN2</accession>
<organism evidence="2 3">
    <name type="scientific">Echria macrotheca</name>
    <dbReference type="NCBI Taxonomy" id="438768"/>
    <lineage>
        <taxon>Eukaryota</taxon>
        <taxon>Fungi</taxon>
        <taxon>Dikarya</taxon>
        <taxon>Ascomycota</taxon>
        <taxon>Pezizomycotina</taxon>
        <taxon>Sordariomycetes</taxon>
        <taxon>Sordariomycetidae</taxon>
        <taxon>Sordariales</taxon>
        <taxon>Schizotheciaceae</taxon>
        <taxon>Echria</taxon>
    </lineage>
</organism>
<dbReference type="EMBL" id="MU839830">
    <property type="protein sequence ID" value="KAK1757513.1"/>
    <property type="molecule type" value="Genomic_DNA"/>
</dbReference>
<reference evidence="2" key="1">
    <citation type="submission" date="2023-06" db="EMBL/GenBank/DDBJ databases">
        <title>Genome-scale phylogeny and comparative genomics of the fungal order Sordariales.</title>
        <authorList>
            <consortium name="Lawrence Berkeley National Laboratory"/>
            <person name="Hensen N."/>
            <person name="Bonometti L."/>
            <person name="Westerberg I."/>
            <person name="Brannstrom I.O."/>
            <person name="Guillou S."/>
            <person name="Cros-Aarteil S."/>
            <person name="Calhoun S."/>
            <person name="Haridas S."/>
            <person name="Kuo A."/>
            <person name="Mondo S."/>
            <person name="Pangilinan J."/>
            <person name="Riley R."/>
            <person name="Labutti K."/>
            <person name="Andreopoulos B."/>
            <person name="Lipzen A."/>
            <person name="Chen C."/>
            <person name="Yanf M."/>
            <person name="Daum C."/>
            <person name="Ng V."/>
            <person name="Clum A."/>
            <person name="Steindorff A."/>
            <person name="Ohm R."/>
            <person name="Martin F."/>
            <person name="Silar P."/>
            <person name="Natvig D."/>
            <person name="Lalanne C."/>
            <person name="Gautier V."/>
            <person name="Ament-Velasquez S.L."/>
            <person name="Kruys A."/>
            <person name="Hutchinson M.I."/>
            <person name="Powell A.J."/>
            <person name="Barry K."/>
            <person name="Miller A.N."/>
            <person name="Grigoriev I.V."/>
            <person name="Debuchy R."/>
            <person name="Gladieux P."/>
            <person name="Thoren M.H."/>
            <person name="Johannesson H."/>
        </authorList>
    </citation>
    <scope>NUCLEOTIDE SEQUENCE</scope>
    <source>
        <strain evidence="2">PSN4</strain>
    </source>
</reference>
<name>A0AAJ0FBN2_9PEZI</name>